<evidence type="ECO:0000313" key="2">
    <source>
        <dbReference type="EMBL" id="GGH12777.1"/>
    </source>
</evidence>
<evidence type="ECO:0008006" key="4">
    <source>
        <dbReference type="Google" id="ProtNLM"/>
    </source>
</evidence>
<dbReference type="Proteomes" id="UP000659344">
    <property type="component" value="Unassembled WGS sequence"/>
</dbReference>
<accession>A0ABQ1Y579</accession>
<protein>
    <recommendedName>
        <fullName evidence="4">Polymer-forming cytoskeletal protein</fullName>
    </recommendedName>
</protein>
<dbReference type="InterPro" id="IPR007607">
    <property type="entry name" value="BacA/B"/>
</dbReference>
<organism evidence="2 3">
    <name type="scientific">Paenibacillus segetis</name>
    <dbReference type="NCBI Taxonomy" id="1325360"/>
    <lineage>
        <taxon>Bacteria</taxon>
        <taxon>Bacillati</taxon>
        <taxon>Bacillota</taxon>
        <taxon>Bacilli</taxon>
        <taxon>Bacillales</taxon>
        <taxon>Paenibacillaceae</taxon>
        <taxon>Paenibacillus</taxon>
    </lineage>
</organism>
<proteinExistence type="inferred from homology"/>
<evidence type="ECO:0000256" key="1">
    <source>
        <dbReference type="ARBA" id="ARBA00044755"/>
    </source>
</evidence>
<gene>
    <name evidence="2" type="ORF">GCM10008013_05400</name>
</gene>
<keyword evidence="3" id="KW-1185">Reference proteome</keyword>
<reference evidence="3" key="1">
    <citation type="journal article" date="2019" name="Int. J. Syst. Evol. Microbiol.">
        <title>The Global Catalogue of Microorganisms (GCM) 10K type strain sequencing project: providing services to taxonomists for standard genome sequencing and annotation.</title>
        <authorList>
            <consortium name="The Broad Institute Genomics Platform"/>
            <consortium name="The Broad Institute Genome Sequencing Center for Infectious Disease"/>
            <person name="Wu L."/>
            <person name="Ma J."/>
        </authorList>
    </citation>
    <scope>NUCLEOTIDE SEQUENCE [LARGE SCALE GENOMIC DNA]</scope>
    <source>
        <strain evidence="3">CGMCC 1.12769</strain>
    </source>
</reference>
<sequence length="154" mass="16155">MFKSKGKTVKLDPNTTDTIIGEGSIFEGIIKSDAGVRVEGQITGDIECEGDVTIGDNGHVHSNIVARNVIIAGTVNGNVQARSKLTITAKGKLYGNIKATTLSIEEGSIFEGNSQMGSATESVAAKVELAPNSKASAVKDSAQRVEEEAAYKTW</sequence>
<evidence type="ECO:0000313" key="3">
    <source>
        <dbReference type="Proteomes" id="UP000659344"/>
    </source>
</evidence>
<dbReference type="Pfam" id="PF04519">
    <property type="entry name" value="Bactofilin"/>
    <property type="match status" value="1"/>
</dbReference>
<dbReference type="EMBL" id="BMFT01000001">
    <property type="protein sequence ID" value="GGH12777.1"/>
    <property type="molecule type" value="Genomic_DNA"/>
</dbReference>
<dbReference type="PANTHER" id="PTHR35024:SF4">
    <property type="entry name" value="POLYMER-FORMING CYTOSKELETAL PROTEIN"/>
    <property type="match status" value="1"/>
</dbReference>
<comment type="caution">
    <text evidence="2">The sequence shown here is derived from an EMBL/GenBank/DDBJ whole genome shotgun (WGS) entry which is preliminary data.</text>
</comment>
<dbReference type="PANTHER" id="PTHR35024">
    <property type="entry name" value="HYPOTHETICAL CYTOSOLIC PROTEIN"/>
    <property type="match status" value="1"/>
</dbReference>
<dbReference type="RefSeq" id="WP_188535566.1">
    <property type="nucleotide sequence ID" value="NZ_BMFT01000001.1"/>
</dbReference>
<comment type="similarity">
    <text evidence="1">Belongs to the bactofilin family.</text>
</comment>
<name>A0ABQ1Y579_9BACL</name>